<dbReference type="RefSeq" id="WP_089048661.1">
    <property type="nucleotide sequence ID" value="NZ_FXTV01000002.1"/>
</dbReference>
<accession>A0A226HL37</accession>
<dbReference type="OrthoDB" id="1375478at2"/>
<gene>
    <name evidence="1" type="ORF">B0A66_04565</name>
</gene>
<evidence type="ECO:0000313" key="1">
    <source>
        <dbReference type="EMBL" id="OXA94997.1"/>
    </source>
</evidence>
<reference evidence="1 2" key="1">
    <citation type="submission" date="2016-11" db="EMBL/GenBank/DDBJ databases">
        <title>Whole genomes of Flavobacteriaceae.</title>
        <authorList>
            <person name="Stine C."/>
            <person name="Li C."/>
            <person name="Tadesse D."/>
        </authorList>
    </citation>
    <scope>NUCLEOTIDE SEQUENCE [LARGE SCALE GENOMIC DNA]</scope>
    <source>
        <strain evidence="1 2">DSM 18292</strain>
    </source>
</reference>
<evidence type="ECO:0000313" key="2">
    <source>
        <dbReference type="Proteomes" id="UP000198345"/>
    </source>
</evidence>
<dbReference type="AlphaFoldDB" id="A0A226HL37"/>
<organism evidence="1 2">
    <name type="scientific">Flavobacterium hercynium</name>
    <dbReference type="NCBI Taxonomy" id="387094"/>
    <lineage>
        <taxon>Bacteria</taxon>
        <taxon>Pseudomonadati</taxon>
        <taxon>Bacteroidota</taxon>
        <taxon>Flavobacteriia</taxon>
        <taxon>Flavobacteriales</taxon>
        <taxon>Flavobacteriaceae</taxon>
        <taxon>Flavobacterium</taxon>
    </lineage>
</organism>
<comment type="caution">
    <text evidence="1">The sequence shown here is derived from an EMBL/GenBank/DDBJ whole genome shotgun (WGS) entry which is preliminary data.</text>
</comment>
<dbReference type="EMBL" id="MUGW01000008">
    <property type="protein sequence ID" value="OXA94997.1"/>
    <property type="molecule type" value="Genomic_DNA"/>
</dbReference>
<sequence>MAKVLKIKDVNSDVEKRMKEFEKIRANLKTQIAKDSGVKKDSKGLLKSISDFFADSPKNDLKAIEKK</sequence>
<name>A0A226HL37_9FLAO</name>
<dbReference type="Proteomes" id="UP000198345">
    <property type="component" value="Unassembled WGS sequence"/>
</dbReference>
<protein>
    <submittedName>
        <fullName evidence="1">Uncharacterized protein</fullName>
    </submittedName>
</protein>
<keyword evidence="2" id="KW-1185">Reference proteome</keyword>
<proteinExistence type="predicted"/>